<evidence type="ECO:0000256" key="3">
    <source>
        <dbReference type="ARBA" id="ARBA00022692"/>
    </source>
</evidence>
<organism evidence="8">
    <name type="scientific">Acidobacterium capsulatum</name>
    <dbReference type="NCBI Taxonomy" id="33075"/>
    <lineage>
        <taxon>Bacteria</taxon>
        <taxon>Pseudomonadati</taxon>
        <taxon>Acidobacteriota</taxon>
        <taxon>Terriglobia</taxon>
        <taxon>Terriglobales</taxon>
        <taxon>Acidobacteriaceae</taxon>
        <taxon>Acidobacterium</taxon>
    </lineage>
</organism>
<evidence type="ECO:0000256" key="2">
    <source>
        <dbReference type="ARBA" id="ARBA00022475"/>
    </source>
</evidence>
<feature type="transmembrane region" description="Helical" evidence="7">
    <location>
        <begin position="253"/>
        <end position="273"/>
    </location>
</feature>
<comment type="caution">
    <text evidence="8">The sequence shown here is derived from an EMBL/GenBank/DDBJ whole genome shotgun (WGS) entry which is preliminary data.</text>
</comment>
<name>A0A7V4XR11_9BACT</name>
<dbReference type="PIRSF" id="PIRSF035875">
    <property type="entry name" value="RNase_BN"/>
    <property type="match status" value="1"/>
</dbReference>
<reference evidence="8" key="1">
    <citation type="journal article" date="2020" name="mSystems">
        <title>Genome- and Community-Level Interaction Insights into Carbon Utilization and Element Cycling Functions of Hydrothermarchaeota in Hydrothermal Sediment.</title>
        <authorList>
            <person name="Zhou Z."/>
            <person name="Liu Y."/>
            <person name="Xu W."/>
            <person name="Pan J."/>
            <person name="Luo Z.H."/>
            <person name="Li M."/>
        </authorList>
    </citation>
    <scope>NUCLEOTIDE SEQUENCE [LARGE SCALE GENOMIC DNA]</scope>
    <source>
        <strain evidence="8">SpSt-855</strain>
    </source>
</reference>
<comment type="subcellular location">
    <subcellularLocation>
        <location evidence="1">Cell membrane</location>
        <topology evidence="1">Multi-pass membrane protein</topology>
    </subcellularLocation>
</comment>
<dbReference type="GO" id="GO:0005886">
    <property type="term" value="C:plasma membrane"/>
    <property type="evidence" value="ECO:0007669"/>
    <property type="project" value="UniProtKB-SubCell"/>
</dbReference>
<dbReference type="PANTHER" id="PTHR30213">
    <property type="entry name" value="INNER MEMBRANE PROTEIN YHJD"/>
    <property type="match status" value="1"/>
</dbReference>
<protein>
    <submittedName>
        <fullName evidence="8">YihY/virulence factor BrkB family protein</fullName>
    </submittedName>
</protein>
<evidence type="ECO:0000256" key="1">
    <source>
        <dbReference type="ARBA" id="ARBA00004651"/>
    </source>
</evidence>
<dbReference type="PANTHER" id="PTHR30213:SF0">
    <property type="entry name" value="UPF0761 MEMBRANE PROTEIN YIHY"/>
    <property type="match status" value="1"/>
</dbReference>
<evidence type="ECO:0000313" key="8">
    <source>
        <dbReference type="EMBL" id="HGY93515.1"/>
    </source>
</evidence>
<feature type="region of interest" description="Disordered" evidence="6">
    <location>
        <begin position="293"/>
        <end position="329"/>
    </location>
</feature>
<feature type="transmembrane region" description="Helical" evidence="7">
    <location>
        <begin position="220"/>
        <end position="241"/>
    </location>
</feature>
<dbReference type="AlphaFoldDB" id="A0A7V4XR11"/>
<evidence type="ECO:0000256" key="7">
    <source>
        <dbReference type="SAM" id="Phobius"/>
    </source>
</evidence>
<dbReference type="EMBL" id="DTKL01000015">
    <property type="protein sequence ID" value="HGY93515.1"/>
    <property type="molecule type" value="Genomic_DNA"/>
</dbReference>
<dbReference type="NCBIfam" id="TIGR00765">
    <property type="entry name" value="yihY_not_rbn"/>
    <property type="match status" value="1"/>
</dbReference>
<feature type="transmembrane region" description="Helical" evidence="7">
    <location>
        <begin position="140"/>
        <end position="166"/>
    </location>
</feature>
<evidence type="ECO:0000256" key="6">
    <source>
        <dbReference type="SAM" id="MobiDB-lite"/>
    </source>
</evidence>
<keyword evidence="4 7" id="KW-1133">Transmembrane helix</keyword>
<feature type="compositionally biased region" description="Basic and acidic residues" evidence="6">
    <location>
        <begin position="298"/>
        <end position="307"/>
    </location>
</feature>
<gene>
    <name evidence="8" type="ORF">ENW50_02325</name>
</gene>
<keyword evidence="3 7" id="KW-0812">Transmembrane</keyword>
<evidence type="ECO:0000256" key="4">
    <source>
        <dbReference type="ARBA" id="ARBA00022989"/>
    </source>
</evidence>
<dbReference type="InterPro" id="IPR017039">
    <property type="entry name" value="Virul_fac_BrkB"/>
</dbReference>
<evidence type="ECO:0000256" key="5">
    <source>
        <dbReference type="ARBA" id="ARBA00023136"/>
    </source>
</evidence>
<keyword evidence="2" id="KW-1003">Cell membrane</keyword>
<feature type="transmembrane region" description="Helical" evidence="7">
    <location>
        <begin position="188"/>
        <end position="208"/>
    </location>
</feature>
<feature type="transmembrane region" description="Helical" evidence="7">
    <location>
        <begin position="97"/>
        <end position="119"/>
    </location>
</feature>
<accession>A0A7V4XR11</accession>
<feature type="transmembrane region" description="Helical" evidence="7">
    <location>
        <begin position="36"/>
        <end position="59"/>
    </location>
</feature>
<keyword evidence="5 7" id="KW-0472">Membrane</keyword>
<sequence>MTRRLPFQRPLHRLQLHLQRAGWNAFRHSAFQNSKAAAYSAILSLFPTLLAATTILALAPEGDTFLGELRYGFSQILPPDTMLLVQAYFQPGKGRSAHLILIVFVISFFAAMGLMLALMEGLRRAERLPRSAWNFWWQRVVAVLLVAGTLIPMFFATLLVTFGHFIEHWIVDSAGHELRFYVLLFWRVIRWGIAVVTSVVMLAMIYHFGVPRRRHWKHALPGAMMATVTWFVSTLLFGWYVTRFSHYQVVYGSLGAGMATMVWLYIVSLSILFGAEFNAEVYGVCGDEPPELDTMPDAETHSAREVAGRGAESGENCFQEPGEDLPRFR</sequence>
<proteinExistence type="predicted"/>
<dbReference type="Pfam" id="PF03631">
    <property type="entry name" value="Virul_fac_BrkB"/>
    <property type="match status" value="1"/>
</dbReference>